<dbReference type="EMBL" id="NBSK02000003">
    <property type="protein sequence ID" value="KAJ0217667.1"/>
    <property type="molecule type" value="Genomic_DNA"/>
</dbReference>
<dbReference type="PANTHER" id="PTHR24092">
    <property type="entry name" value="PROBABLE PHOSPHOLIPID-TRANSPORTING ATPASE"/>
    <property type="match status" value="1"/>
</dbReference>
<proteinExistence type="predicted"/>
<name>A0A9R1XSE1_LACSA</name>
<keyword evidence="2" id="KW-1185">Reference proteome</keyword>
<dbReference type="Proteomes" id="UP000235145">
    <property type="component" value="Unassembled WGS sequence"/>
</dbReference>
<accession>A0A9R1XSE1</accession>
<reference evidence="1 2" key="1">
    <citation type="journal article" date="2017" name="Nat. Commun.">
        <title>Genome assembly with in vitro proximity ligation data and whole-genome triplication in lettuce.</title>
        <authorList>
            <person name="Reyes-Chin-Wo S."/>
            <person name="Wang Z."/>
            <person name="Yang X."/>
            <person name="Kozik A."/>
            <person name="Arikit S."/>
            <person name="Song C."/>
            <person name="Xia L."/>
            <person name="Froenicke L."/>
            <person name="Lavelle D.O."/>
            <person name="Truco M.J."/>
            <person name="Xia R."/>
            <person name="Zhu S."/>
            <person name="Xu C."/>
            <person name="Xu H."/>
            <person name="Xu X."/>
            <person name="Cox K."/>
            <person name="Korf I."/>
            <person name="Meyers B.C."/>
            <person name="Michelmore R.W."/>
        </authorList>
    </citation>
    <scope>NUCLEOTIDE SEQUENCE [LARGE SCALE GENOMIC DNA]</scope>
    <source>
        <strain evidence="2">cv. Salinas</strain>
        <tissue evidence="1">Seedlings</tissue>
    </source>
</reference>
<comment type="caution">
    <text evidence="1">The sequence shown here is derived from an EMBL/GenBank/DDBJ whole genome shotgun (WGS) entry which is preliminary data.</text>
</comment>
<protein>
    <recommendedName>
        <fullName evidence="3">P-type ATPase C-terminal domain-containing protein</fullName>
    </recommendedName>
</protein>
<gene>
    <name evidence="1" type="ORF">LSAT_V11C300119870</name>
</gene>
<dbReference type="InterPro" id="IPR036412">
    <property type="entry name" value="HAD-like_sf"/>
</dbReference>
<organism evidence="1 2">
    <name type="scientific">Lactuca sativa</name>
    <name type="common">Garden lettuce</name>
    <dbReference type="NCBI Taxonomy" id="4236"/>
    <lineage>
        <taxon>Eukaryota</taxon>
        <taxon>Viridiplantae</taxon>
        <taxon>Streptophyta</taxon>
        <taxon>Embryophyta</taxon>
        <taxon>Tracheophyta</taxon>
        <taxon>Spermatophyta</taxon>
        <taxon>Magnoliopsida</taxon>
        <taxon>eudicotyledons</taxon>
        <taxon>Gunneridae</taxon>
        <taxon>Pentapetalae</taxon>
        <taxon>asterids</taxon>
        <taxon>campanulids</taxon>
        <taxon>Asterales</taxon>
        <taxon>Asteraceae</taxon>
        <taxon>Cichorioideae</taxon>
        <taxon>Cichorieae</taxon>
        <taxon>Lactucinae</taxon>
        <taxon>Lactuca</taxon>
    </lineage>
</organism>
<dbReference type="Gene3D" id="3.40.50.1000">
    <property type="entry name" value="HAD superfamily/HAD-like"/>
    <property type="match status" value="1"/>
</dbReference>
<dbReference type="SUPFAM" id="SSF56784">
    <property type="entry name" value="HAD-like"/>
    <property type="match status" value="1"/>
</dbReference>
<evidence type="ECO:0000313" key="1">
    <source>
        <dbReference type="EMBL" id="KAJ0217667.1"/>
    </source>
</evidence>
<evidence type="ECO:0000313" key="2">
    <source>
        <dbReference type="Proteomes" id="UP000235145"/>
    </source>
</evidence>
<evidence type="ECO:0008006" key="3">
    <source>
        <dbReference type="Google" id="ProtNLM"/>
    </source>
</evidence>
<dbReference type="InterPro" id="IPR023214">
    <property type="entry name" value="HAD_sf"/>
</dbReference>
<sequence length="86" mass="9625">MALDDKYNLSYIQVLTLNIQTMEDDILNQIEACHDLVKVTRLVKKYTGKMTIVIGDGANDVGMIQAADIEVGINGFEGIKLYMIHH</sequence>
<dbReference type="AlphaFoldDB" id="A0A9R1XSE1"/>
<dbReference type="PANTHER" id="PTHR24092:SF157">
    <property type="entry name" value="PHOSPHOLIPID-TRANSPORTING ATPASE"/>
    <property type="match status" value="1"/>
</dbReference>